<dbReference type="Proteomes" id="UP000075635">
    <property type="component" value="Unassembled WGS sequence"/>
</dbReference>
<dbReference type="AlphaFoldDB" id="A0A150RZB2"/>
<comment type="caution">
    <text evidence="1">The sequence shown here is derived from an EMBL/GenBank/DDBJ whole genome shotgun (WGS) entry which is preliminary data.</text>
</comment>
<dbReference type="EMBL" id="JEMB01001782">
    <property type="protein sequence ID" value="KYF85118.1"/>
    <property type="molecule type" value="Genomic_DNA"/>
</dbReference>
<protein>
    <recommendedName>
        <fullName evidence="3">RecF/RecN/SMC N-terminal domain-containing protein</fullName>
    </recommendedName>
</protein>
<accession>A0A150RZB2</accession>
<dbReference type="Gene3D" id="3.40.50.300">
    <property type="entry name" value="P-loop containing nucleotide triphosphate hydrolases"/>
    <property type="match status" value="1"/>
</dbReference>
<reference evidence="1 2" key="1">
    <citation type="submission" date="2014-02" db="EMBL/GenBank/DDBJ databases">
        <title>The small core and large imbalanced accessory genome model reveals a collaborative survival strategy of Sorangium cellulosum strains in nature.</title>
        <authorList>
            <person name="Han K."/>
            <person name="Peng R."/>
            <person name="Blom J."/>
            <person name="Li Y.-Z."/>
        </authorList>
    </citation>
    <scope>NUCLEOTIDE SEQUENCE [LARGE SCALE GENOMIC DNA]</scope>
    <source>
        <strain evidence="1 2">So0011-07</strain>
    </source>
</reference>
<evidence type="ECO:0000313" key="2">
    <source>
        <dbReference type="Proteomes" id="UP000075635"/>
    </source>
</evidence>
<gene>
    <name evidence="1" type="ORF">BE17_00535</name>
</gene>
<dbReference type="PANTHER" id="PTHR41259">
    <property type="entry name" value="DOUBLE-STRAND BREAK REPAIR RAD50 ATPASE, PUTATIVE-RELATED"/>
    <property type="match status" value="1"/>
</dbReference>
<name>A0A150RZB2_SORCE</name>
<dbReference type="InterPro" id="IPR027417">
    <property type="entry name" value="P-loop_NTPase"/>
</dbReference>
<proteinExistence type="predicted"/>
<evidence type="ECO:0008006" key="3">
    <source>
        <dbReference type="Google" id="ProtNLM"/>
    </source>
</evidence>
<organism evidence="1 2">
    <name type="scientific">Sorangium cellulosum</name>
    <name type="common">Polyangium cellulosum</name>
    <dbReference type="NCBI Taxonomy" id="56"/>
    <lineage>
        <taxon>Bacteria</taxon>
        <taxon>Pseudomonadati</taxon>
        <taxon>Myxococcota</taxon>
        <taxon>Polyangia</taxon>
        <taxon>Polyangiales</taxon>
        <taxon>Polyangiaceae</taxon>
        <taxon>Sorangium</taxon>
    </lineage>
</organism>
<evidence type="ECO:0000313" key="1">
    <source>
        <dbReference type="EMBL" id="KYF85118.1"/>
    </source>
</evidence>
<sequence length="61" mass="6917">MPLILDDLLIHFDDDRAKAALAVLGELTGITQVLFFTHHARLCELAREAVPADVLREHRLR</sequence>
<dbReference type="PANTHER" id="PTHR41259:SF1">
    <property type="entry name" value="DOUBLE-STRAND BREAK REPAIR RAD50 ATPASE, PUTATIVE-RELATED"/>
    <property type="match status" value="1"/>
</dbReference>